<dbReference type="PANTHER" id="PTHR48041:SF139">
    <property type="entry name" value="PROTEIN SCARLET"/>
    <property type="match status" value="1"/>
</dbReference>
<organism evidence="10 11">
    <name type="scientific">Euplotes crassus</name>
    <dbReference type="NCBI Taxonomy" id="5936"/>
    <lineage>
        <taxon>Eukaryota</taxon>
        <taxon>Sar</taxon>
        <taxon>Alveolata</taxon>
        <taxon>Ciliophora</taxon>
        <taxon>Intramacronucleata</taxon>
        <taxon>Spirotrichea</taxon>
        <taxon>Hypotrichia</taxon>
        <taxon>Euplotida</taxon>
        <taxon>Euplotidae</taxon>
        <taxon>Moneuplotes</taxon>
    </lineage>
</organism>
<dbReference type="Pfam" id="PF19055">
    <property type="entry name" value="ABC2_membrane_7"/>
    <property type="match status" value="1"/>
</dbReference>
<evidence type="ECO:0000256" key="2">
    <source>
        <dbReference type="ARBA" id="ARBA00022448"/>
    </source>
</evidence>
<evidence type="ECO:0000256" key="3">
    <source>
        <dbReference type="ARBA" id="ARBA00022692"/>
    </source>
</evidence>
<dbReference type="SMART" id="SM00382">
    <property type="entry name" value="AAA"/>
    <property type="match status" value="1"/>
</dbReference>
<dbReference type="GO" id="GO:0016020">
    <property type="term" value="C:membrane"/>
    <property type="evidence" value="ECO:0007669"/>
    <property type="project" value="UniProtKB-SubCell"/>
</dbReference>
<dbReference type="Proteomes" id="UP001295684">
    <property type="component" value="Unassembled WGS sequence"/>
</dbReference>
<evidence type="ECO:0000256" key="5">
    <source>
        <dbReference type="ARBA" id="ARBA00022840"/>
    </source>
</evidence>
<keyword evidence="6 8" id="KW-1133">Transmembrane helix</keyword>
<dbReference type="InterPro" id="IPR027417">
    <property type="entry name" value="P-loop_NTPase"/>
</dbReference>
<reference evidence="10" key="1">
    <citation type="submission" date="2023-07" db="EMBL/GenBank/DDBJ databases">
        <authorList>
            <consortium name="AG Swart"/>
            <person name="Singh M."/>
            <person name="Singh A."/>
            <person name="Seah K."/>
            <person name="Emmerich C."/>
        </authorList>
    </citation>
    <scope>NUCLEOTIDE SEQUENCE</scope>
    <source>
        <strain evidence="10">DP1</strain>
    </source>
</reference>
<keyword evidence="5" id="KW-0067">ATP-binding</keyword>
<dbReference type="PANTHER" id="PTHR48041">
    <property type="entry name" value="ABC TRANSPORTER G FAMILY MEMBER 28"/>
    <property type="match status" value="1"/>
</dbReference>
<feature type="domain" description="ABC transporter" evidence="9">
    <location>
        <begin position="67"/>
        <end position="309"/>
    </location>
</feature>
<evidence type="ECO:0000256" key="8">
    <source>
        <dbReference type="SAM" id="Phobius"/>
    </source>
</evidence>
<dbReference type="AlphaFoldDB" id="A0AAD1X7Z8"/>
<evidence type="ECO:0000259" key="9">
    <source>
        <dbReference type="PROSITE" id="PS50893"/>
    </source>
</evidence>
<proteinExistence type="predicted"/>
<dbReference type="GO" id="GO:0016887">
    <property type="term" value="F:ATP hydrolysis activity"/>
    <property type="evidence" value="ECO:0007669"/>
    <property type="project" value="InterPro"/>
</dbReference>
<dbReference type="InterPro" id="IPR003593">
    <property type="entry name" value="AAA+_ATPase"/>
</dbReference>
<feature type="transmembrane region" description="Helical" evidence="8">
    <location>
        <begin position="397"/>
        <end position="416"/>
    </location>
</feature>
<dbReference type="GO" id="GO:0005524">
    <property type="term" value="F:ATP binding"/>
    <property type="evidence" value="ECO:0007669"/>
    <property type="project" value="UniProtKB-KW"/>
</dbReference>
<keyword evidence="7 8" id="KW-0472">Membrane</keyword>
<dbReference type="InterPro" id="IPR013525">
    <property type="entry name" value="ABC2_TM"/>
</dbReference>
<protein>
    <recommendedName>
        <fullName evidence="9">ABC transporter domain-containing protein</fullName>
    </recommendedName>
</protein>
<dbReference type="InterPro" id="IPR050352">
    <property type="entry name" value="ABCG_transporters"/>
</dbReference>
<dbReference type="Pfam" id="PF00005">
    <property type="entry name" value="ABC_tran"/>
    <property type="match status" value="1"/>
</dbReference>
<evidence type="ECO:0000256" key="4">
    <source>
        <dbReference type="ARBA" id="ARBA00022741"/>
    </source>
</evidence>
<name>A0AAD1X7Z8_EUPCR</name>
<accession>A0AAD1X7Z8</accession>
<keyword evidence="3 8" id="KW-0812">Transmembrane</keyword>
<keyword evidence="4" id="KW-0547">Nucleotide-binding</keyword>
<feature type="transmembrane region" description="Helical" evidence="8">
    <location>
        <begin position="481"/>
        <end position="501"/>
    </location>
</feature>
<evidence type="ECO:0000313" key="11">
    <source>
        <dbReference type="Proteomes" id="UP001295684"/>
    </source>
</evidence>
<comment type="subcellular location">
    <subcellularLocation>
        <location evidence="1">Membrane</location>
        <topology evidence="1">Multi-pass membrane protein</topology>
    </subcellularLocation>
</comment>
<keyword evidence="11" id="KW-1185">Reference proteome</keyword>
<evidence type="ECO:0000256" key="7">
    <source>
        <dbReference type="ARBA" id="ARBA00023136"/>
    </source>
</evidence>
<dbReference type="Gene3D" id="3.40.50.300">
    <property type="entry name" value="P-loop containing nucleotide triphosphate hydrolases"/>
    <property type="match status" value="1"/>
</dbReference>
<evidence type="ECO:0000256" key="1">
    <source>
        <dbReference type="ARBA" id="ARBA00004141"/>
    </source>
</evidence>
<dbReference type="GO" id="GO:0140359">
    <property type="term" value="F:ABC-type transporter activity"/>
    <property type="evidence" value="ECO:0007669"/>
    <property type="project" value="InterPro"/>
</dbReference>
<keyword evidence="2" id="KW-0813">Transport</keyword>
<comment type="caution">
    <text evidence="10">The sequence shown here is derived from an EMBL/GenBank/DDBJ whole genome shotgun (WGS) entry which is preliminary data.</text>
</comment>
<feature type="transmembrane region" description="Helical" evidence="8">
    <location>
        <begin position="608"/>
        <end position="630"/>
    </location>
</feature>
<feature type="transmembrane region" description="Helical" evidence="8">
    <location>
        <begin position="428"/>
        <end position="451"/>
    </location>
</feature>
<sequence length="636" mass="72214">MEIEQFGVGRVVTRGNHDESVYMVDEEANEGSYGFKQPRLKLSWHNVSYTVKARYTNEEKKKLDINEKLANLCTIRYYNKQIIKNATGYCEQGDALFIMGSSGAGKTTLLNILSDQISKAKSSKFEGEVLINDEIHVTSENFGTYACYVTQDDYLFESFTCQQCIEFAAKLKLNLSKEEIDEKVEEIIESLSLQKCRNTIVGNEYNKGMSGGEKKRTSIAVEMITDPQILFLDEPTSGLDSFTAHKIVSLLVSFAEQGKTVVSTIHQPSSETFQMFPKLLLLMEGNTIFHGRTLESVPYFRNIGFSVPEFSNPSDYYLREFYVSFKDRDKGEKLDTLTSSYQREILPVIHSEMEAAEFDHVTQKDLIKNMHKVSWIYEFWILLCRAFYDLFKNPWIFKYKTIPVIAVAISCMVIFADPGEDSEGIRGTLGSFLFISALFVYLPSGTVLMVFSKERPIVLKECLNKTYGILSYSLSKSVVEIPFETMYVLFFSLVVYFMMGLEASFEKFLIFVLSLSLNTLCAMSLGLFLGSAITNEASSMTLQGLCITPILLLSGIPVNLGSVDPWISWFSYLSPIRYNLEIFVRNEFEGKAISSENPIDILQYDTSIGFSFCMLLLITVVYRILAIIFLKITTVR</sequence>
<dbReference type="EMBL" id="CAMPGE010002250">
    <property type="protein sequence ID" value="CAI2361051.1"/>
    <property type="molecule type" value="Genomic_DNA"/>
</dbReference>
<feature type="transmembrane region" description="Helical" evidence="8">
    <location>
        <begin position="508"/>
        <end position="533"/>
    </location>
</feature>
<dbReference type="InterPro" id="IPR043926">
    <property type="entry name" value="ABCG_dom"/>
</dbReference>
<evidence type="ECO:0000313" key="10">
    <source>
        <dbReference type="EMBL" id="CAI2361051.1"/>
    </source>
</evidence>
<dbReference type="InterPro" id="IPR003439">
    <property type="entry name" value="ABC_transporter-like_ATP-bd"/>
</dbReference>
<dbReference type="SUPFAM" id="SSF52540">
    <property type="entry name" value="P-loop containing nucleoside triphosphate hydrolases"/>
    <property type="match status" value="1"/>
</dbReference>
<dbReference type="PROSITE" id="PS50893">
    <property type="entry name" value="ABC_TRANSPORTER_2"/>
    <property type="match status" value="1"/>
</dbReference>
<dbReference type="Pfam" id="PF01061">
    <property type="entry name" value="ABC2_membrane"/>
    <property type="match status" value="1"/>
</dbReference>
<evidence type="ECO:0000256" key="6">
    <source>
        <dbReference type="ARBA" id="ARBA00022989"/>
    </source>
</evidence>
<gene>
    <name evidence="10" type="ORF">ECRASSUSDP1_LOCUS2360</name>
</gene>